<gene>
    <name evidence="2" type="ORF">LEA_14336</name>
</gene>
<reference evidence="2" key="1">
    <citation type="journal article" date="2013" name="Environ. Microbiol.">
        <title>Microbiota from the distal guts of lean and obese adolescents exhibit partial functional redundancy besides clear differences in community structure.</title>
        <authorList>
            <person name="Ferrer M."/>
            <person name="Ruiz A."/>
            <person name="Lanza F."/>
            <person name="Haange S.B."/>
            <person name="Oberbach A."/>
            <person name="Till H."/>
            <person name="Bargiela R."/>
            <person name="Campoy C."/>
            <person name="Segura M.T."/>
            <person name="Richter M."/>
            <person name="von Bergen M."/>
            <person name="Seifert J."/>
            <person name="Suarez A."/>
        </authorList>
    </citation>
    <scope>NUCLEOTIDE SEQUENCE</scope>
</reference>
<dbReference type="SUPFAM" id="SSF56281">
    <property type="entry name" value="Metallo-hydrolase/oxidoreductase"/>
    <property type="match status" value="1"/>
</dbReference>
<dbReference type="PANTHER" id="PTHR42951:SF4">
    <property type="entry name" value="ACYL-COENZYME A THIOESTERASE MBLAC2"/>
    <property type="match status" value="1"/>
</dbReference>
<protein>
    <submittedName>
        <fullName evidence="2">Metallo-beta-lactamase family protein</fullName>
    </submittedName>
</protein>
<dbReference type="Pfam" id="PF00753">
    <property type="entry name" value="Lactamase_B"/>
    <property type="match status" value="1"/>
</dbReference>
<dbReference type="EMBL" id="AJWY01009743">
    <property type="protein sequence ID" value="EKC57482.1"/>
    <property type="molecule type" value="Genomic_DNA"/>
</dbReference>
<dbReference type="InterPro" id="IPR036866">
    <property type="entry name" value="RibonucZ/Hydroxyglut_hydro"/>
</dbReference>
<name>K1S9X5_9ZZZZ</name>
<dbReference type="AlphaFoldDB" id="K1S9X5"/>
<feature type="non-terminal residue" evidence="2">
    <location>
        <position position="177"/>
    </location>
</feature>
<accession>K1S9X5</accession>
<dbReference type="Gene3D" id="3.60.15.10">
    <property type="entry name" value="Ribonuclease Z/Hydroxyacylglutathione hydrolase-like"/>
    <property type="match status" value="1"/>
</dbReference>
<dbReference type="PANTHER" id="PTHR42951">
    <property type="entry name" value="METALLO-BETA-LACTAMASE DOMAIN-CONTAINING"/>
    <property type="match status" value="1"/>
</dbReference>
<feature type="domain" description="Metallo-beta-lactamase" evidence="1">
    <location>
        <begin position="41"/>
        <end position="96"/>
    </location>
</feature>
<dbReference type="InterPro" id="IPR001279">
    <property type="entry name" value="Metallo-B-lactamas"/>
</dbReference>
<comment type="caution">
    <text evidence="2">The sequence shown here is derived from an EMBL/GenBank/DDBJ whole genome shotgun (WGS) entry which is preliminary data.</text>
</comment>
<evidence type="ECO:0000313" key="2">
    <source>
        <dbReference type="EMBL" id="EKC57482.1"/>
    </source>
</evidence>
<dbReference type="InterPro" id="IPR050855">
    <property type="entry name" value="NDM-1-like"/>
</dbReference>
<evidence type="ECO:0000259" key="1">
    <source>
        <dbReference type="Pfam" id="PF00753"/>
    </source>
</evidence>
<organism evidence="2">
    <name type="scientific">human gut metagenome</name>
    <dbReference type="NCBI Taxonomy" id="408170"/>
    <lineage>
        <taxon>unclassified sequences</taxon>
        <taxon>metagenomes</taxon>
        <taxon>organismal metagenomes</taxon>
    </lineage>
</organism>
<sequence>MSKQATEFQKKAMSKIYRGKAIFKPLNTCWIDENVACIREYVANIFFYRKNGTAVMIDAGYNYERLEGKMKWLGISPSDISHILITHQDTDHIGAVESDSQGLFKNAMLYIGKIENQYLIGKVRRKVMWHMYKLPQVTIHNKKTLLDDNEVFYINDIKIECFLVPGHTWGHMVYLID</sequence>
<proteinExistence type="predicted"/>